<evidence type="ECO:0000313" key="2">
    <source>
        <dbReference type="Proteomes" id="UP000187891"/>
    </source>
</evidence>
<gene>
    <name evidence="1" type="ORF">DSM25559_1550</name>
</gene>
<protein>
    <submittedName>
        <fullName evidence="1">Uncharacterized protein</fullName>
    </submittedName>
</protein>
<name>A0A1R3TJV9_9HYPH</name>
<organism evidence="1 2">
    <name type="scientific">Agrobacterium rosae</name>
    <dbReference type="NCBI Taxonomy" id="1972867"/>
    <lineage>
        <taxon>Bacteria</taxon>
        <taxon>Pseudomonadati</taxon>
        <taxon>Pseudomonadota</taxon>
        <taxon>Alphaproteobacteria</taxon>
        <taxon>Hyphomicrobiales</taxon>
        <taxon>Rhizobiaceae</taxon>
        <taxon>Rhizobium/Agrobacterium group</taxon>
        <taxon>Agrobacterium</taxon>
    </lineage>
</organism>
<accession>A0A1R3TJV9</accession>
<evidence type="ECO:0000313" key="1">
    <source>
        <dbReference type="EMBL" id="SCX17124.1"/>
    </source>
</evidence>
<dbReference type="EMBL" id="FMUE01000003">
    <property type="protein sequence ID" value="SCX17124.1"/>
    <property type="molecule type" value="Genomic_DNA"/>
</dbReference>
<sequence length="94" mass="10717">MFREQRHIPRVDDVKPTSYENASFLSQSIKGQRKNDAEAGKVMRVPADSHNLLSIHDSTKEVGNQRLFALGVKQAVHMHYKITHMGVIHSLLRL</sequence>
<dbReference type="AlphaFoldDB" id="A0A1R3TJV9"/>
<proteinExistence type="predicted"/>
<dbReference type="STRING" id="1907666.DSM25559_1550"/>
<dbReference type="Proteomes" id="UP000187891">
    <property type="component" value="Unassembled WGS sequence"/>
</dbReference>
<reference evidence="2" key="1">
    <citation type="submission" date="2016-10" db="EMBL/GenBank/DDBJ databases">
        <authorList>
            <person name="Wibberg D."/>
        </authorList>
    </citation>
    <scope>NUCLEOTIDE SEQUENCE [LARGE SCALE GENOMIC DNA]</scope>
</reference>